<keyword evidence="7" id="KW-1185">Reference proteome</keyword>
<evidence type="ECO:0000256" key="2">
    <source>
        <dbReference type="ARBA" id="ARBA00022723"/>
    </source>
</evidence>
<dbReference type="InterPro" id="IPR003759">
    <property type="entry name" value="Cbl-bd_cap"/>
</dbReference>
<comment type="similarity">
    <text evidence="1">Belongs to the methylamine corrinoid protein family.</text>
</comment>
<dbReference type="InterPro" id="IPR036594">
    <property type="entry name" value="Meth_synthase_dom"/>
</dbReference>
<dbReference type="OrthoDB" id="9783599at2"/>
<dbReference type="CDD" id="cd02070">
    <property type="entry name" value="corrinoid_protein_B12-BD"/>
    <property type="match status" value="1"/>
</dbReference>
<dbReference type="EMBL" id="CP002105">
    <property type="protein sequence ID" value="ADL13223.1"/>
    <property type="molecule type" value="Genomic_DNA"/>
</dbReference>
<dbReference type="FunFam" id="3.40.50.280:FF:000003">
    <property type="entry name" value="Dimethylamine methyltransferase corrinoid protein"/>
    <property type="match status" value="1"/>
</dbReference>
<dbReference type="InterPro" id="IPR050554">
    <property type="entry name" value="Met_Synthase/Corrinoid"/>
</dbReference>
<dbReference type="KEGG" id="aar:Acear_1718"/>
<dbReference type="eggNOG" id="COG5012">
    <property type="taxonomic scope" value="Bacteria"/>
</dbReference>
<feature type="domain" description="B12-binding N-terminal" evidence="5">
    <location>
        <begin position="1"/>
        <end position="90"/>
    </location>
</feature>
<feature type="domain" description="B12-binding" evidence="4">
    <location>
        <begin position="92"/>
        <end position="214"/>
    </location>
</feature>
<evidence type="ECO:0000313" key="7">
    <source>
        <dbReference type="Proteomes" id="UP000001661"/>
    </source>
</evidence>
<keyword evidence="6" id="KW-0489">Methyltransferase</keyword>
<dbReference type="InterPro" id="IPR006158">
    <property type="entry name" value="Cobalamin-bd"/>
</dbReference>
<dbReference type="SUPFAM" id="SSF47644">
    <property type="entry name" value="Methionine synthase domain"/>
    <property type="match status" value="1"/>
</dbReference>
<sequence>MSEELFEKAAEAVCDGNVDKAVELAETAVEENIDPLKMIEKGFTVGITEVGDLFDQGEVFLPQLMSCSEAMKAASDILKEAAVEQGKDQEENITVVIGSVAGDVHDIGKGIVKTLLEANGMDVYDLGTEVSVDDFISKAKEVDADVISTSSLLTTTMAENEKLINTLKEENLREQFDVLVGGAPVTEEWAEEIEADGYGETANQAVKVVYDLVG</sequence>
<evidence type="ECO:0000259" key="5">
    <source>
        <dbReference type="PROSITE" id="PS51337"/>
    </source>
</evidence>
<accession>D9QRT2</accession>
<dbReference type="GO" id="GO:0031419">
    <property type="term" value="F:cobalamin binding"/>
    <property type="evidence" value="ECO:0007669"/>
    <property type="project" value="InterPro"/>
</dbReference>
<evidence type="ECO:0000256" key="3">
    <source>
        <dbReference type="ARBA" id="ARBA00023285"/>
    </source>
</evidence>
<protein>
    <submittedName>
        <fullName evidence="6">Methyltransferase cognate corrinoid protein</fullName>
    </submittedName>
</protein>
<dbReference type="Proteomes" id="UP000001661">
    <property type="component" value="Chromosome"/>
</dbReference>
<dbReference type="Gene3D" id="1.10.1240.10">
    <property type="entry name" value="Methionine synthase domain"/>
    <property type="match status" value="1"/>
</dbReference>
<dbReference type="STRING" id="574087.Acear_1718"/>
<dbReference type="GO" id="GO:0032259">
    <property type="term" value="P:methylation"/>
    <property type="evidence" value="ECO:0007669"/>
    <property type="project" value="UniProtKB-KW"/>
</dbReference>
<dbReference type="Gene3D" id="3.40.50.280">
    <property type="entry name" value="Cobalamin-binding domain"/>
    <property type="match status" value="1"/>
</dbReference>
<dbReference type="GO" id="GO:0046653">
    <property type="term" value="P:tetrahydrofolate metabolic process"/>
    <property type="evidence" value="ECO:0007669"/>
    <property type="project" value="TreeGrafter"/>
</dbReference>
<keyword evidence="2" id="KW-0479">Metal-binding</keyword>
<dbReference type="Pfam" id="PF02310">
    <property type="entry name" value="B12-binding"/>
    <property type="match status" value="1"/>
</dbReference>
<dbReference type="GO" id="GO:0050667">
    <property type="term" value="P:homocysteine metabolic process"/>
    <property type="evidence" value="ECO:0007669"/>
    <property type="project" value="TreeGrafter"/>
</dbReference>
<evidence type="ECO:0000256" key="1">
    <source>
        <dbReference type="ARBA" id="ARBA00010854"/>
    </source>
</evidence>
<evidence type="ECO:0000313" key="6">
    <source>
        <dbReference type="EMBL" id="ADL13223.1"/>
    </source>
</evidence>
<dbReference type="InterPro" id="IPR036724">
    <property type="entry name" value="Cobalamin-bd_sf"/>
</dbReference>
<gene>
    <name evidence="6" type="ordered locus">Acear_1718</name>
</gene>
<keyword evidence="3" id="KW-0170">Cobalt</keyword>
<organism evidence="6 7">
    <name type="scientific">Acetohalobium arabaticum (strain ATCC 49924 / DSM 5501 / Z-7288)</name>
    <dbReference type="NCBI Taxonomy" id="574087"/>
    <lineage>
        <taxon>Bacteria</taxon>
        <taxon>Bacillati</taxon>
        <taxon>Bacillota</taxon>
        <taxon>Clostridia</taxon>
        <taxon>Halanaerobiales</taxon>
        <taxon>Halobacteroidaceae</taxon>
        <taxon>Acetohalobium</taxon>
    </lineage>
</organism>
<dbReference type="SUPFAM" id="SSF52242">
    <property type="entry name" value="Cobalamin (vitamin B12)-binding domain"/>
    <property type="match status" value="1"/>
</dbReference>
<dbReference type="GO" id="GO:0008705">
    <property type="term" value="F:methionine synthase activity"/>
    <property type="evidence" value="ECO:0007669"/>
    <property type="project" value="TreeGrafter"/>
</dbReference>
<dbReference type="Pfam" id="PF02607">
    <property type="entry name" value="B12-binding_2"/>
    <property type="match status" value="1"/>
</dbReference>
<evidence type="ECO:0000259" key="4">
    <source>
        <dbReference type="PROSITE" id="PS51332"/>
    </source>
</evidence>
<reference evidence="6 7" key="1">
    <citation type="journal article" date="2010" name="Stand. Genomic Sci.">
        <title>Complete genome sequence of Acetohalobium arabaticum type strain (Z-7288).</title>
        <authorList>
            <person name="Sikorski J."/>
            <person name="Lapidus A."/>
            <person name="Chertkov O."/>
            <person name="Lucas S."/>
            <person name="Copeland A."/>
            <person name="Glavina Del Rio T."/>
            <person name="Nolan M."/>
            <person name="Tice H."/>
            <person name="Cheng J.F."/>
            <person name="Han C."/>
            <person name="Brambilla E."/>
            <person name="Pitluck S."/>
            <person name="Liolios K."/>
            <person name="Ivanova N."/>
            <person name="Mavromatis K."/>
            <person name="Mikhailova N."/>
            <person name="Pati A."/>
            <person name="Bruce D."/>
            <person name="Detter C."/>
            <person name="Tapia R."/>
            <person name="Goodwin L."/>
            <person name="Chen A."/>
            <person name="Palaniappan K."/>
            <person name="Land M."/>
            <person name="Hauser L."/>
            <person name="Chang Y.J."/>
            <person name="Jeffries C.D."/>
            <person name="Rohde M."/>
            <person name="Goker M."/>
            <person name="Spring S."/>
            <person name="Woyke T."/>
            <person name="Bristow J."/>
            <person name="Eisen J.A."/>
            <person name="Markowitz V."/>
            <person name="Hugenholtz P."/>
            <person name="Kyrpides N.C."/>
            <person name="Klenk H.P."/>
        </authorList>
    </citation>
    <scope>NUCLEOTIDE SEQUENCE [LARGE SCALE GENOMIC DNA]</scope>
    <source>
        <strain evidence="7">ATCC 49924 / DSM 5501 / Z-7288</strain>
    </source>
</reference>
<dbReference type="RefSeq" id="WP_013278668.1">
    <property type="nucleotide sequence ID" value="NC_014378.1"/>
</dbReference>
<dbReference type="GO" id="GO:0050897">
    <property type="term" value="F:cobalt ion binding"/>
    <property type="evidence" value="ECO:0007669"/>
    <property type="project" value="InterPro"/>
</dbReference>
<dbReference type="PROSITE" id="PS51332">
    <property type="entry name" value="B12_BINDING"/>
    <property type="match status" value="1"/>
</dbReference>
<dbReference type="PANTHER" id="PTHR45833">
    <property type="entry name" value="METHIONINE SYNTHASE"/>
    <property type="match status" value="1"/>
</dbReference>
<dbReference type="InterPro" id="IPR012741">
    <property type="entry name" value="Corrinoid_p"/>
</dbReference>
<dbReference type="GO" id="GO:0005829">
    <property type="term" value="C:cytosol"/>
    <property type="evidence" value="ECO:0007669"/>
    <property type="project" value="TreeGrafter"/>
</dbReference>
<keyword evidence="6" id="KW-0808">Transferase</keyword>
<dbReference type="NCBIfam" id="TIGR02370">
    <property type="entry name" value="pyl_corrinoid"/>
    <property type="match status" value="1"/>
</dbReference>
<dbReference type="AlphaFoldDB" id="D9QRT2"/>
<name>D9QRT2_ACEAZ</name>
<proteinExistence type="inferred from homology"/>
<dbReference type="GO" id="GO:0015948">
    <property type="term" value="P:methanogenesis"/>
    <property type="evidence" value="ECO:0007669"/>
    <property type="project" value="InterPro"/>
</dbReference>
<dbReference type="HOGENOM" id="CLU_082102_1_0_9"/>
<dbReference type="PROSITE" id="PS51337">
    <property type="entry name" value="B12_BINDING_NTER"/>
    <property type="match status" value="1"/>
</dbReference>
<dbReference type="PANTHER" id="PTHR45833:SF1">
    <property type="entry name" value="METHIONINE SYNTHASE"/>
    <property type="match status" value="1"/>
</dbReference>
<dbReference type="SMART" id="SM01018">
    <property type="entry name" value="B12-binding_2"/>
    <property type="match status" value="1"/>
</dbReference>